<keyword evidence="4" id="KW-1185">Reference proteome</keyword>
<dbReference type="GO" id="GO:0016787">
    <property type="term" value="F:hydrolase activity"/>
    <property type="evidence" value="ECO:0007669"/>
    <property type="project" value="UniProtKB-KW"/>
</dbReference>
<protein>
    <submittedName>
        <fullName evidence="3">AcvB/VirJ family lysyl-phosphatidylglycerol hydrolase</fullName>
    </submittedName>
</protein>
<dbReference type="InterPro" id="IPR011225">
    <property type="entry name" value="IV_sec_VirJ"/>
</dbReference>
<feature type="domain" description="Bacterial virulence" evidence="2">
    <location>
        <begin position="44"/>
        <end position="137"/>
    </location>
</feature>
<sequence length="462" mass="50909">MKMFLLLICLLFSTVTFAKTETFNAGRFGKVTIYGAEKDSPSQFILFLSGDGGWNAGVVDMANSLEAPDTVVVGISTPAYFKNLLKSKEKCHYVAADLESLSHLIQMKFNFKEYVIPTLVGYSSGASLVYGVLAQAPSNTFKGAISLGFCPDIEADKPLCKGSGLESTVLKKNKDFLMKPYEKLKQPWVVLHGNIDQVCSFAEQKKFTEGLPNTTFVELNKVGHGFSVQKNWMPQFKEAFTKIIDLDRPKAKNPAIQDLPVEEMEVEGKSNSTLVVILSGDGGWASLDKDLAGAFNEQGYSVVGLNSLKYFWKPKTEDDIGRDLNRIGVHYMKEWKKSKILWVGYSMGADALPFGLNRVSDEVKKQSLASIYIGLSRNAEFEFNFSNWLTTGASEDGKPTKPEIIKLSSSASSLKNICIFGTEEDDSGCEVLKENIKVIELPGGHHFGGDYDKIAALILKSI</sequence>
<accession>A0ABU5VQD6</accession>
<keyword evidence="3" id="KW-0378">Hydrolase</keyword>
<gene>
    <name evidence="3" type="ORF">SHI21_02945</name>
</gene>
<dbReference type="Proteomes" id="UP001302274">
    <property type="component" value="Unassembled WGS sequence"/>
</dbReference>
<dbReference type="RefSeq" id="WP_323574625.1">
    <property type="nucleotide sequence ID" value="NZ_JAYGJQ010000001.1"/>
</dbReference>
<feature type="signal peptide" evidence="1">
    <location>
        <begin position="1"/>
        <end position="18"/>
    </location>
</feature>
<comment type="caution">
    <text evidence="3">The sequence shown here is derived from an EMBL/GenBank/DDBJ whole genome shotgun (WGS) entry which is preliminary data.</text>
</comment>
<dbReference type="Pfam" id="PF06057">
    <property type="entry name" value="VirJ"/>
    <property type="match status" value="2"/>
</dbReference>
<dbReference type="Gene3D" id="3.40.50.1820">
    <property type="entry name" value="alpha/beta hydrolase"/>
    <property type="match status" value="2"/>
</dbReference>
<name>A0ABU5VQD6_9BACT</name>
<dbReference type="InterPro" id="IPR010333">
    <property type="entry name" value="VirJ"/>
</dbReference>
<dbReference type="InterPro" id="IPR029058">
    <property type="entry name" value="AB_hydrolase_fold"/>
</dbReference>
<dbReference type="SUPFAM" id="SSF53474">
    <property type="entry name" value="alpha/beta-Hydrolases"/>
    <property type="match status" value="2"/>
</dbReference>
<keyword evidence="1" id="KW-0732">Signal</keyword>
<evidence type="ECO:0000259" key="2">
    <source>
        <dbReference type="Pfam" id="PF06057"/>
    </source>
</evidence>
<reference evidence="3 4" key="1">
    <citation type="submission" date="2023-11" db="EMBL/GenBank/DDBJ databases">
        <title>A Novel Polar Bacteriovorax (B. antarcticus) Isolated from the Biocrust in Antarctica.</title>
        <authorList>
            <person name="Mun W."/>
            <person name="Choi S.Y."/>
            <person name="Mitchell R.J."/>
        </authorList>
    </citation>
    <scope>NUCLEOTIDE SEQUENCE [LARGE SCALE GENOMIC DNA]</scope>
    <source>
        <strain evidence="3 4">PP10</strain>
    </source>
</reference>
<evidence type="ECO:0000313" key="4">
    <source>
        <dbReference type="Proteomes" id="UP001302274"/>
    </source>
</evidence>
<feature type="chain" id="PRO_5045962022" evidence="1">
    <location>
        <begin position="19"/>
        <end position="462"/>
    </location>
</feature>
<evidence type="ECO:0000313" key="3">
    <source>
        <dbReference type="EMBL" id="MEA9355137.1"/>
    </source>
</evidence>
<dbReference type="EMBL" id="JAYGJQ010000001">
    <property type="protein sequence ID" value="MEA9355137.1"/>
    <property type="molecule type" value="Genomic_DNA"/>
</dbReference>
<feature type="domain" description="Bacterial virulence" evidence="2">
    <location>
        <begin position="273"/>
        <end position="461"/>
    </location>
</feature>
<organism evidence="3 4">
    <name type="scientific">Bacteriovorax antarcticus</name>
    <dbReference type="NCBI Taxonomy" id="3088717"/>
    <lineage>
        <taxon>Bacteria</taxon>
        <taxon>Pseudomonadati</taxon>
        <taxon>Bdellovibrionota</taxon>
        <taxon>Bacteriovoracia</taxon>
        <taxon>Bacteriovoracales</taxon>
        <taxon>Bacteriovoracaceae</taxon>
        <taxon>Bacteriovorax</taxon>
    </lineage>
</organism>
<proteinExistence type="predicted"/>
<dbReference type="PIRSF" id="PIRSF029063">
    <property type="entry name" value="IV_sec_VirJ"/>
    <property type="match status" value="1"/>
</dbReference>
<evidence type="ECO:0000256" key="1">
    <source>
        <dbReference type="SAM" id="SignalP"/>
    </source>
</evidence>